<dbReference type="InParanoid" id="A0A6P8H428"/>
<keyword evidence="1" id="KW-1185">Reference proteome</keyword>
<dbReference type="GO" id="GO:0003676">
    <property type="term" value="F:nucleic acid binding"/>
    <property type="evidence" value="ECO:0007669"/>
    <property type="project" value="InterPro"/>
</dbReference>
<dbReference type="InterPro" id="IPR017964">
    <property type="entry name" value="DNA-dir_DNA_pol_B_CS"/>
</dbReference>
<proteinExistence type="predicted"/>
<name>A0A6P8H428_ACTTE</name>
<dbReference type="Proteomes" id="UP000515163">
    <property type="component" value="Unplaced"/>
</dbReference>
<gene>
    <name evidence="2" type="primary">LOC116287659</name>
</gene>
<dbReference type="AlphaFoldDB" id="A0A6P8H428"/>
<dbReference type="SUPFAM" id="SSF56672">
    <property type="entry name" value="DNA/RNA polymerases"/>
    <property type="match status" value="1"/>
</dbReference>
<dbReference type="RefSeq" id="XP_031550206.1">
    <property type="nucleotide sequence ID" value="XM_031694346.1"/>
</dbReference>
<organism evidence="1 2">
    <name type="scientific">Actinia tenebrosa</name>
    <name type="common">Australian red waratah sea anemone</name>
    <dbReference type="NCBI Taxonomy" id="6105"/>
    <lineage>
        <taxon>Eukaryota</taxon>
        <taxon>Metazoa</taxon>
        <taxon>Cnidaria</taxon>
        <taxon>Anthozoa</taxon>
        <taxon>Hexacorallia</taxon>
        <taxon>Actiniaria</taxon>
        <taxon>Actiniidae</taxon>
        <taxon>Actinia</taxon>
    </lineage>
</organism>
<reference evidence="2" key="1">
    <citation type="submission" date="2025-08" db="UniProtKB">
        <authorList>
            <consortium name="RefSeq"/>
        </authorList>
    </citation>
    <scope>IDENTIFICATION</scope>
    <source>
        <tissue evidence="2">Tentacle</tissue>
    </source>
</reference>
<dbReference type="OrthoDB" id="5977689at2759"/>
<dbReference type="PANTHER" id="PTHR31511:SF12">
    <property type="entry name" value="RHO TERMINATION FACTOR N-TERMINAL DOMAIN-CONTAINING PROTEIN"/>
    <property type="match status" value="1"/>
</dbReference>
<dbReference type="PROSITE" id="PS00116">
    <property type="entry name" value="DNA_POLYMERASE_B"/>
    <property type="match status" value="1"/>
</dbReference>
<dbReference type="SUPFAM" id="SSF53098">
    <property type="entry name" value="Ribonuclease H-like"/>
    <property type="match status" value="1"/>
</dbReference>
<evidence type="ECO:0000313" key="2">
    <source>
        <dbReference type="RefSeq" id="XP_031550206.1"/>
    </source>
</evidence>
<protein>
    <submittedName>
        <fullName evidence="2">Uncharacterized protein LOC116287659</fullName>
    </submittedName>
</protein>
<evidence type="ECO:0000313" key="1">
    <source>
        <dbReference type="Proteomes" id="UP000515163"/>
    </source>
</evidence>
<dbReference type="GeneID" id="116287659"/>
<dbReference type="GO" id="GO:0000166">
    <property type="term" value="F:nucleotide binding"/>
    <property type="evidence" value="ECO:0007669"/>
    <property type="project" value="InterPro"/>
</dbReference>
<dbReference type="Gene3D" id="3.90.1600.10">
    <property type="entry name" value="Palm domain of DNA polymerase"/>
    <property type="match status" value="1"/>
</dbReference>
<dbReference type="InterPro" id="IPR023211">
    <property type="entry name" value="DNA_pol_palm_dom_sf"/>
</dbReference>
<accession>A0A6P8H428</accession>
<dbReference type="InterPro" id="IPR043502">
    <property type="entry name" value="DNA/RNA_pol_sf"/>
</dbReference>
<dbReference type="InterPro" id="IPR012337">
    <property type="entry name" value="RNaseH-like_sf"/>
</dbReference>
<sequence length="864" mass="100828">MPTQKEFSYEDHRRQTKVPYVIYADFEAIITKEDQKNGATKRLGLHEICSYGYIVVRHDGKADPPVIYRGKDAANKFLEALQDEEEVIRDKLRHKKKVAFTKESQAAYAKAKICHVCNRDLLQYGRQAKRAWDEDGKYLGEAHFKCGTYAKKGEKAGKPSTHRIHCHKRFVEDFYMDKVLDYCPLTGAYVGAAHWKCRTRVDPGMEIPVFFHNLRGYDSHLLLQGTDGSDVKCIPNSKERYMSVTVGKLKFLDSQQFMADSLANLVRYNTNFPISSQYVAERKGVYPYEYMDSWERFEEPLPPKDRFYSTLTESGIKDEEYQHALDVWQKHDCQTMGDYHDIYLRSDVVLLADVFQSFRKMAMEYYGLDPANFYTAPGLSWSALLKKTNAHLDLLTEYDMYRFMEDGIRGGVCGPSRRYAKANNPTVEYDPEKPTTYIFYLDANNFYGWAMSQYLPVRDVEWDDIKTIDSYMQVDKEADKGYVLEVDLEYPEHLHDAHNEFPLAPEAIEIPLAQLSPLQKQMCPNYKPYRKLTMNLMDKKKYVVHYRNLQFYVRHGMRVKKIHRVLKFTQEPWMQPYIDFNTPKRTAAKNDFEKNMFKLMNNSVFGKTMENIRKRVSIKIASTREEAEAYVSQPGFVRYVEMLNFYVIHMKKANLFLNKPVYTGFTVLDLSKLLMYEFYYDKLKPKYGDRCRLLYTDTDSLILEVQTEDVYQDCLEDLDEYDTSAYPKEHFLYSAKNKKVIGKMKDEMSGNPIVEYVGLKPKMYSVLKMDGAEKKAKGVKKYVVKKDITHESYLNVLRTRKEQRHQMNSLRSYGHQIHNVTQEKVSLSAFDGKGWMCDDGIHTIAFGHHTISSSSLTNPRVGPS</sequence>
<dbReference type="KEGG" id="aten:116287659"/>
<dbReference type="PANTHER" id="PTHR31511">
    <property type="entry name" value="PROTEIN CBG23764"/>
    <property type="match status" value="1"/>
</dbReference>